<dbReference type="PANTHER" id="PTHR33755:SF8">
    <property type="entry name" value="TOXIN PARE2"/>
    <property type="match status" value="1"/>
</dbReference>
<dbReference type="AlphaFoldDB" id="A0A8J7QER0"/>
<dbReference type="InterPro" id="IPR051803">
    <property type="entry name" value="TA_system_RelE-like_toxin"/>
</dbReference>
<gene>
    <name evidence="4" type="ORF">J3U88_08005</name>
</gene>
<protein>
    <submittedName>
        <fullName evidence="4">Type II toxin-antitoxin system RelE/ParE family toxin</fullName>
    </submittedName>
</protein>
<feature type="region of interest" description="Disordered" evidence="3">
    <location>
        <begin position="1"/>
        <end position="27"/>
    </location>
</feature>
<evidence type="ECO:0000313" key="5">
    <source>
        <dbReference type="Proteomes" id="UP000664417"/>
    </source>
</evidence>
<evidence type="ECO:0000256" key="3">
    <source>
        <dbReference type="SAM" id="MobiDB-lite"/>
    </source>
</evidence>
<dbReference type="Proteomes" id="UP000664417">
    <property type="component" value="Unassembled WGS sequence"/>
</dbReference>
<comment type="similarity">
    <text evidence="1">Belongs to the RelE toxin family.</text>
</comment>
<name>A0A8J7QER0_9BACT</name>
<organism evidence="4 5">
    <name type="scientific">Acanthopleuribacter pedis</name>
    <dbReference type="NCBI Taxonomy" id="442870"/>
    <lineage>
        <taxon>Bacteria</taxon>
        <taxon>Pseudomonadati</taxon>
        <taxon>Acidobacteriota</taxon>
        <taxon>Holophagae</taxon>
        <taxon>Acanthopleuribacterales</taxon>
        <taxon>Acanthopleuribacteraceae</taxon>
        <taxon>Acanthopleuribacter</taxon>
    </lineage>
</organism>
<dbReference type="InterPro" id="IPR035093">
    <property type="entry name" value="RelE/ParE_toxin_dom_sf"/>
</dbReference>
<comment type="caution">
    <text evidence="4">The sequence shown here is derived from an EMBL/GenBank/DDBJ whole genome shotgun (WGS) entry which is preliminary data.</text>
</comment>
<evidence type="ECO:0000313" key="4">
    <source>
        <dbReference type="EMBL" id="MBO1318395.1"/>
    </source>
</evidence>
<dbReference type="Pfam" id="PF05016">
    <property type="entry name" value="ParE_toxin"/>
    <property type="match status" value="1"/>
</dbReference>
<dbReference type="PANTHER" id="PTHR33755">
    <property type="entry name" value="TOXIN PARE1-RELATED"/>
    <property type="match status" value="1"/>
</dbReference>
<keyword evidence="5" id="KW-1185">Reference proteome</keyword>
<dbReference type="InterPro" id="IPR007712">
    <property type="entry name" value="RelE/ParE_toxin"/>
</dbReference>
<keyword evidence="2" id="KW-1277">Toxin-antitoxin system</keyword>
<dbReference type="Gene3D" id="3.30.2310.20">
    <property type="entry name" value="RelE-like"/>
    <property type="match status" value="1"/>
</dbReference>
<evidence type="ECO:0000256" key="1">
    <source>
        <dbReference type="ARBA" id="ARBA00006226"/>
    </source>
</evidence>
<dbReference type="EMBL" id="JAFREP010000005">
    <property type="protein sequence ID" value="MBO1318395.1"/>
    <property type="molecule type" value="Genomic_DNA"/>
</dbReference>
<proteinExistence type="inferred from homology"/>
<evidence type="ECO:0000256" key="2">
    <source>
        <dbReference type="ARBA" id="ARBA00022649"/>
    </source>
</evidence>
<accession>A0A8J7QER0</accession>
<sequence length="139" mass="16316">MQHLNRPIIGARSQNSASKIIRREKKKASPRMKFTSVWWHSFVKVDYHPEPEVDLRDALRYCESVRQDLAARFIDSISSSTRVLGVFPKIGYHLNHKGTRRIRVRGFPYNLLYQISPDHILVIAVAHQNRDARYRAHRV</sequence>
<reference evidence="4" key="1">
    <citation type="submission" date="2021-03" db="EMBL/GenBank/DDBJ databases">
        <authorList>
            <person name="Wang G."/>
        </authorList>
    </citation>
    <scope>NUCLEOTIDE SEQUENCE</scope>
    <source>
        <strain evidence="4">KCTC 12899</strain>
    </source>
</reference>